<feature type="transmembrane region" description="Helical" evidence="1">
    <location>
        <begin position="293"/>
        <end position="315"/>
    </location>
</feature>
<gene>
    <name evidence="3" type="ORF">BBG20_20310</name>
    <name evidence="4" type="ORF">C9382_24740</name>
</gene>
<dbReference type="PANTHER" id="PTHR23028:SF131">
    <property type="entry name" value="BLR2367 PROTEIN"/>
    <property type="match status" value="1"/>
</dbReference>
<evidence type="ECO:0000259" key="2">
    <source>
        <dbReference type="Pfam" id="PF01757"/>
    </source>
</evidence>
<name>A0A2T4FP27_9PSED</name>
<keyword evidence="4" id="KW-0012">Acyltransferase</keyword>
<dbReference type="Proteomes" id="UP000240571">
    <property type="component" value="Unassembled WGS sequence"/>
</dbReference>
<sequence>MLISVQALRALAAWTVVGHHFMQIFFGFKADTALGRLFVEKGAAGVDVFFVISGLVIFLSTQDKDLPPWRFLLYRLLRIVPAYWFYTLLMALLVVVARPMLPDQSVDAAHVLMSLFFIPSENPGGYGVYPTLNVGWTLNYEMLFYLLFAWALLFRRQWRLLVVAALLFAVCEAWTSFGWISEFYRSDIVVEFLMGIGIGMLYRKGWIRPGVWLPLLGVAAALLAIYHWPASPRALTWGLPSAVLVVACMALERFFADNRLLKVLGDCSYSVYLLHVLVLSAGGYAAQRYGLNPYAVLAVCVVIIGLGALGSYRWLEKGSYRLLKGWFDGDQRSNLSRQKYSDFVPL</sequence>
<dbReference type="EMBL" id="MAUE01000028">
    <property type="protein sequence ID" value="OCW24258.1"/>
    <property type="molecule type" value="Genomic_DNA"/>
</dbReference>
<dbReference type="Proteomes" id="UP000095081">
    <property type="component" value="Unassembled WGS sequence"/>
</dbReference>
<keyword evidence="1" id="KW-0812">Transmembrane</keyword>
<keyword evidence="1" id="KW-1133">Transmembrane helix</keyword>
<comment type="caution">
    <text evidence="4">The sequence shown here is derived from an EMBL/GenBank/DDBJ whole genome shotgun (WGS) entry which is preliminary data.</text>
</comment>
<proteinExistence type="predicted"/>
<keyword evidence="1" id="KW-0472">Membrane</keyword>
<feature type="transmembrane region" description="Helical" evidence="1">
    <location>
        <begin position="209"/>
        <end position="228"/>
    </location>
</feature>
<dbReference type="AlphaFoldDB" id="A0A2T4FP27"/>
<feature type="transmembrane region" description="Helical" evidence="1">
    <location>
        <begin position="42"/>
        <end position="61"/>
    </location>
</feature>
<evidence type="ECO:0000313" key="3">
    <source>
        <dbReference type="EMBL" id="OCW24258.1"/>
    </source>
</evidence>
<organism evidence="4 6">
    <name type="scientific">Pseudomonas aylmerensis</name>
    <dbReference type="NCBI Taxonomy" id="1869229"/>
    <lineage>
        <taxon>Bacteria</taxon>
        <taxon>Pseudomonadati</taxon>
        <taxon>Pseudomonadota</taxon>
        <taxon>Gammaproteobacteria</taxon>
        <taxon>Pseudomonadales</taxon>
        <taxon>Pseudomonadaceae</taxon>
        <taxon>Pseudomonas</taxon>
    </lineage>
</organism>
<feature type="transmembrane region" description="Helical" evidence="1">
    <location>
        <begin position="267"/>
        <end position="287"/>
    </location>
</feature>
<dbReference type="InterPro" id="IPR050879">
    <property type="entry name" value="Acyltransferase_3"/>
</dbReference>
<dbReference type="Pfam" id="PF01757">
    <property type="entry name" value="Acyl_transf_3"/>
    <property type="match status" value="1"/>
</dbReference>
<feature type="transmembrane region" description="Helical" evidence="1">
    <location>
        <begin position="183"/>
        <end position="202"/>
    </location>
</feature>
<evidence type="ECO:0000256" key="1">
    <source>
        <dbReference type="SAM" id="Phobius"/>
    </source>
</evidence>
<accession>A0A2T4FP27</accession>
<dbReference type="OrthoDB" id="9767863at2"/>
<feature type="transmembrane region" description="Helical" evidence="1">
    <location>
        <begin position="234"/>
        <end position="255"/>
    </location>
</feature>
<evidence type="ECO:0000313" key="4">
    <source>
        <dbReference type="EMBL" id="PTC25159.1"/>
    </source>
</evidence>
<dbReference type="GO" id="GO:0016747">
    <property type="term" value="F:acyltransferase activity, transferring groups other than amino-acyl groups"/>
    <property type="evidence" value="ECO:0007669"/>
    <property type="project" value="InterPro"/>
</dbReference>
<feature type="domain" description="Acyltransferase 3" evidence="2">
    <location>
        <begin position="4"/>
        <end position="306"/>
    </location>
</feature>
<keyword evidence="5" id="KW-1185">Reference proteome</keyword>
<evidence type="ECO:0000313" key="5">
    <source>
        <dbReference type="Proteomes" id="UP000095081"/>
    </source>
</evidence>
<dbReference type="PANTHER" id="PTHR23028">
    <property type="entry name" value="ACETYLTRANSFERASE"/>
    <property type="match status" value="1"/>
</dbReference>
<dbReference type="EMBL" id="PYWW01000052">
    <property type="protein sequence ID" value="PTC25159.1"/>
    <property type="molecule type" value="Genomic_DNA"/>
</dbReference>
<feature type="transmembrane region" description="Helical" evidence="1">
    <location>
        <begin position="82"/>
        <end position="101"/>
    </location>
</feature>
<reference evidence="4 6" key="2">
    <citation type="submission" date="2018-03" db="EMBL/GenBank/DDBJ databases">
        <title>Diversity of bacteria associated with corn roots inoculated with woodland soils in Canada, and Description of Pseudomonas aylmerense sp. nov.</title>
        <authorList>
            <person name="Tambong J.T."/>
            <person name="Xu R."/>
            <person name="Tchagang C."/>
        </authorList>
    </citation>
    <scope>NUCLEOTIDE SEQUENCE [LARGE SCALE GENOMIC DNA]</scope>
    <source>
        <strain evidence="4 6">S1E44</strain>
    </source>
</reference>
<keyword evidence="4" id="KW-0808">Transferase</keyword>
<dbReference type="GO" id="GO:0016020">
    <property type="term" value="C:membrane"/>
    <property type="evidence" value="ECO:0007669"/>
    <property type="project" value="TreeGrafter"/>
</dbReference>
<protein>
    <submittedName>
        <fullName evidence="4">Acyltransferase</fullName>
    </submittedName>
</protein>
<dbReference type="RefSeq" id="WP_065906434.1">
    <property type="nucleotide sequence ID" value="NZ_MAUE01000028.1"/>
</dbReference>
<reference evidence="3 5" key="1">
    <citation type="submission" date="2016-06" db="EMBL/GenBank/DDBJ databases">
        <title>Draft genome sequence of Pseudomonas sp. S1E40, a novel strain antagonistic activity to fungal plant pathogen.</title>
        <authorList>
            <person name="Tambong J.T."/>
            <person name="Tchagang C."/>
            <person name="Xu R."/>
        </authorList>
    </citation>
    <scope>NUCLEOTIDE SEQUENCE [LARGE SCALE GENOMIC DNA]</scope>
    <source>
        <strain evidence="3 5">S1E40</strain>
    </source>
</reference>
<evidence type="ECO:0000313" key="6">
    <source>
        <dbReference type="Proteomes" id="UP000240571"/>
    </source>
</evidence>
<feature type="transmembrane region" description="Helical" evidence="1">
    <location>
        <begin position="160"/>
        <end position="177"/>
    </location>
</feature>
<dbReference type="GO" id="GO:0000271">
    <property type="term" value="P:polysaccharide biosynthetic process"/>
    <property type="evidence" value="ECO:0007669"/>
    <property type="project" value="TreeGrafter"/>
</dbReference>
<dbReference type="InterPro" id="IPR002656">
    <property type="entry name" value="Acyl_transf_3_dom"/>
</dbReference>
<feature type="transmembrane region" description="Helical" evidence="1">
    <location>
        <begin position="134"/>
        <end position="153"/>
    </location>
</feature>